<sequence length="514" mass="55922">MFNVRRDMTRVAGDLWCKAGAVLFIILLGVFSMPFANAAEFRLRPDLEPHLRSLKLIYPPEGPHSVLAQLPNLEDGEVRQIDQFALYPAEPEMGTHVIELSGPIVKGDAGKLSAFLDSISGPSMRYLVFNSPGGDFLEGFKIADSIRYNLESQDPNIGGVFVLKNTSCVSACALAFSLSVDMVHPFASDARYVEKGAELGFHMAYLAGDQGAQVERIDKILAFGYQVTEQYSKLIGFNINPPELMMEALKHSTADSFFYLRGGINTWNLGFSPVSNEAEANLVHVGDGVDYDANEICNAVNVAGRSFKAYYEVADLFQFMNSEFSLSDLKALKGRTATLYTDTFSCQLSVTPEGALSVALWRGKPLCLQQGPGNEEVDGGLQGWCASRKVVSAPVTLGLMGNVLGCSDNRLVAKNSWASENGGPSGRVKSNVNFRYSPDVGGRVLGMLPAGATLSLTGCMIRADKVGIWYQGQFEGQAGWVSARYISPNLYYEAGQFLPITRRVKPSWEGSSVQ</sequence>
<accession>A0A0M6Y0I3</accession>
<protein>
    <recommendedName>
        <fullName evidence="1">SH3b domain-containing protein</fullName>
    </recommendedName>
</protein>
<dbReference type="OrthoDB" id="5489750at2"/>
<proteinExistence type="predicted"/>
<dbReference type="STRING" id="187304.B0E33_22035"/>
<organism evidence="2 3">
    <name type="scientific">Roseibium aggregatum</name>
    <dbReference type="NCBI Taxonomy" id="187304"/>
    <lineage>
        <taxon>Bacteria</taxon>
        <taxon>Pseudomonadati</taxon>
        <taxon>Pseudomonadota</taxon>
        <taxon>Alphaproteobacteria</taxon>
        <taxon>Hyphomicrobiales</taxon>
        <taxon>Stappiaceae</taxon>
        <taxon>Roseibium</taxon>
    </lineage>
</organism>
<dbReference type="InterPro" id="IPR003646">
    <property type="entry name" value="SH3-like_bac-type"/>
</dbReference>
<dbReference type="Proteomes" id="UP000048926">
    <property type="component" value="Unassembled WGS sequence"/>
</dbReference>
<gene>
    <name evidence="2" type="ORF">LAL4801_01634</name>
</gene>
<evidence type="ECO:0000259" key="1">
    <source>
        <dbReference type="Pfam" id="PF08239"/>
    </source>
</evidence>
<name>A0A0M6Y0I3_9HYPH</name>
<dbReference type="Pfam" id="PF08239">
    <property type="entry name" value="SH3_3"/>
    <property type="match status" value="1"/>
</dbReference>
<dbReference type="SUPFAM" id="SSF52096">
    <property type="entry name" value="ClpP/crotonase"/>
    <property type="match status" value="1"/>
</dbReference>
<dbReference type="InterPro" id="IPR029045">
    <property type="entry name" value="ClpP/crotonase-like_dom_sf"/>
</dbReference>
<feature type="domain" description="SH3b" evidence="1">
    <location>
        <begin position="430"/>
        <end position="487"/>
    </location>
</feature>
<dbReference type="EMBL" id="CXST01000001">
    <property type="protein sequence ID" value="CTQ43198.1"/>
    <property type="molecule type" value="Genomic_DNA"/>
</dbReference>
<dbReference type="Gene3D" id="2.30.30.40">
    <property type="entry name" value="SH3 Domains"/>
    <property type="match status" value="1"/>
</dbReference>
<dbReference type="AlphaFoldDB" id="A0A0M6Y0I3"/>
<dbReference type="Gene3D" id="3.90.226.10">
    <property type="entry name" value="2-enoyl-CoA Hydratase, Chain A, domain 1"/>
    <property type="match status" value="1"/>
</dbReference>
<evidence type="ECO:0000313" key="3">
    <source>
        <dbReference type="Proteomes" id="UP000048926"/>
    </source>
</evidence>
<reference evidence="3" key="1">
    <citation type="submission" date="2015-07" db="EMBL/GenBank/DDBJ databases">
        <authorList>
            <person name="Rodrigo-Torres Lidia"/>
            <person name="Arahal R.David."/>
        </authorList>
    </citation>
    <scope>NUCLEOTIDE SEQUENCE [LARGE SCALE GENOMIC DNA]</scope>
    <source>
        <strain evidence="3">CECT 4801</strain>
    </source>
</reference>
<keyword evidence="3" id="KW-1185">Reference proteome</keyword>
<evidence type="ECO:0000313" key="2">
    <source>
        <dbReference type="EMBL" id="CTQ43198.1"/>
    </source>
</evidence>